<dbReference type="NCBIfam" id="TIGR00296">
    <property type="entry name" value="TIGR00296 family protein"/>
    <property type="match status" value="1"/>
</dbReference>
<dbReference type="InterPro" id="IPR027485">
    <property type="entry name" value="AMMECR1_N"/>
</dbReference>
<dbReference type="PANTHER" id="PTHR13016:SF0">
    <property type="entry name" value="AMME SYNDROME CANDIDATE GENE 1 PROTEIN"/>
    <property type="match status" value="1"/>
</dbReference>
<dbReference type="PANTHER" id="PTHR13016">
    <property type="entry name" value="AMMECR1 HOMOLOG"/>
    <property type="match status" value="1"/>
</dbReference>
<dbReference type="PROSITE" id="PS51112">
    <property type="entry name" value="AMMECR1"/>
    <property type="match status" value="1"/>
</dbReference>
<evidence type="ECO:0000259" key="1">
    <source>
        <dbReference type="PROSITE" id="PS51112"/>
    </source>
</evidence>
<sequence>IKPLIDEDTLIVASTDFTHYGYGYSYVPFKKDIEANIRKLDYGAFERILALDFAGFSRYKSATGITACGFMPVALLLKLLPDDVQGKILRYDTSGNQMGDFNSSVSYASIIFTRGKKSSEVIDENPGLNDNEQLTLLKIARETLETYIKERKLPDVNNGKYTFTQKLKEKRGVFVTLNKNGSLRGCIGHILPREPLFKAVMKNIINSSTNDTRFTPVSEDELSDLEIDISVLSPIKKITGPEKFIPGKHGIIIRMLGSGAVFLPQVATEQGWNREETLCHLCKKAGLPAYAWKDDDMEFFIFTAEVIYENKI</sequence>
<organism evidence="2">
    <name type="scientific">marine sediment metagenome</name>
    <dbReference type="NCBI Taxonomy" id="412755"/>
    <lineage>
        <taxon>unclassified sequences</taxon>
        <taxon>metagenomes</taxon>
        <taxon>ecological metagenomes</taxon>
    </lineage>
</organism>
<proteinExistence type="predicted"/>
<dbReference type="InterPro" id="IPR023473">
    <property type="entry name" value="AMMECR1"/>
</dbReference>
<dbReference type="EMBL" id="LAZR01006086">
    <property type="protein sequence ID" value="KKM94856.1"/>
    <property type="molecule type" value="Genomic_DNA"/>
</dbReference>
<dbReference type="InterPro" id="IPR027623">
    <property type="entry name" value="AmmeMemoSam_A"/>
</dbReference>
<dbReference type="Gene3D" id="3.40.830.10">
    <property type="entry name" value="LigB-like"/>
    <property type="match status" value="1"/>
</dbReference>
<gene>
    <name evidence="2" type="ORF">LCGC14_1194180</name>
</gene>
<reference evidence="2" key="1">
    <citation type="journal article" date="2015" name="Nature">
        <title>Complex archaea that bridge the gap between prokaryotes and eukaryotes.</title>
        <authorList>
            <person name="Spang A."/>
            <person name="Saw J.H."/>
            <person name="Jorgensen S.L."/>
            <person name="Zaremba-Niedzwiedzka K."/>
            <person name="Martijn J."/>
            <person name="Lind A.E."/>
            <person name="van Eijk R."/>
            <person name="Schleper C."/>
            <person name="Guy L."/>
            <person name="Ettema T.J."/>
        </authorList>
    </citation>
    <scope>NUCLEOTIDE SEQUENCE</scope>
</reference>
<dbReference type="CDD" id="cd07361">
    <property type="entry name" value="MEMO_like"/>
    <property type="match status" value="1"/>
</dbReference>
<name>A0A0F9M6D7_9ZZZZ</name>
<dbReference type="NCBIfam" id="TIGR04335">
    <property type="entry name" value="AmmeMemoSam_A"/>
    <property type="match status" value="1"/>
</dbReference>
<dbReference type="Pfam" id="PF01875">
    <property type="entry name" value="Memo"/>
    <property type="match status" value="1"/>
</dbReference>
<dbReference type="Gene3D" id="3.30.700.20">
    <property type="entry name" value="Hypothetical protein ph0010, domain 1"/>
    <property type="match status" value="1"/>
</dbReference>
<dbReference type="Gene3D" id="3.30.1490.150">
    <property type="entry name" value="Hypothetical protein ph0010, domain 2"/>
    <property type="match status" value="1"/>
</dbReference>
<evidence type="ECO:0000313" key="2">
    <source>
        <dbReference type="EMBL" id="KKM94856.1"/>
    </source>
</evidence>
<feature type="non-terminal residue" evidence="2">
    <location>
        <position position="1"/>
    </location>
</feature>
<dbReference type="NCBIfam" id="TIGR04336">
    <property type="entry name" value="AmmeMemoSam_B"/>
    <property type="match status" value="1"/>
</dbReference>
<dbReference type="InterPro" id="IPR002737">
    <property type="entry name" value="MEMO1_fam"/>
</dbReference>
<dbReference type="AlphaFoldDB" id="A0A0F9M6D7"/>
<dbReference type="SUPFAM" id="SSF143447">
    <property type="entry name" value="AMMECR1-like"/>
    <property type="match status" value="1"/>
</dbReference>
<comment type="caution">
    <text evidence="2">The sequence shown here is derived from an EMBL/GenBank/DDBJ whole genome shotgun (WGS) entry which is preliminary data.</text>
</comment>
<dbReference type="InterPro" id="IPR036071">
    <property type="entry name" value="AMMECR1_dom_sf"/>
</dbReference>
<protein>
    <recommendedName>
        <fullName evidence="1">AMMECR1 domain-containing protein</fullName>
    </recommendedName>
</protein>
<dbReference type="Pfam" id="PF01871">
    <property type="entry name" value="AMMECR1"/>
    <property type="match status" value="1"/>
</dbReference>
<accession>A0A0F9M6D7</accession>
<feature type="domain" description="AMMECR1" evidence="1">
    <location>
        <begin position="131"/>
        <end position="312"/>
    </location>
</feature>
<dbReference type="InterPro" id="IPR002733">
    <property type="entry name" value="AMMECR1_domain"/>
</dbReference>